<keyword evidence="4" id="KW-1185">Reference proteome</keyword>
<dbReference type="Pfam" id="PF15013">
    <property type="entry name" value="CCSMST1"/>
    <property type="match status" value="1"/>
</dbReference>
<evidence type="ECO:0000313" key="3">
    <source>
        <dbReference type="EMBL" id="KAK2557093.1"/>
    </source>
</evidence>
<accession>A0AAD9Q9A9</accession>
<keyword evidence="2" id="KW-0472">Membrane</keyword>
<proteinExistence type="predicted"/>
<sequence>MYSSSSKGPSESDEDARNKPVRFSTSKARHMTLSQTLGYGVEIDHNPSKKSIYVGMFLMAVITYIILFLPANEDELDLLELEIENGGSK</sequence>
<feature type="transmembrane region" description="Helical" evidence="2">
    <location>
        <begin position="52"/>
        <end position="71"/>
    </location>
</feature>
<feature type="region of interest" description="Disordered" evidence="1">
    <location>
        <begin position="1"/>
        <end position="25"/>
    </location>
</feature>
<reference evidence="3" key="2">
    <citation type="journal article" date="2023" name="Science">
        <title>Genomic signatures of disease resistance in endangered staghorn corals.</title>
        <authorList>
            <person name="Vollmer S.V."/>
            <person name="Selwyn J.D."/>
            <person name="Despard B.A."/>
            <person name="Roesel C.L."/>
        </authorList>
    </citation>
    <scope>NUCLEOTIDE SEQUENCE</scope>
    <source>
        <strain evidence="3">K2</strain>
    </source>
</reference>
<dbReference type="InterPro" id="IPR029160">
    <property type="entry name" value="UQCC4"/>
</dbReference>
<evidence type="ECO:0000313" key="4">
    <source>
        <dbReference type="Proteomes" id="UP001249851"/>
    </source>
</evidence>
<evidence type="ECO:0000256" key="1">
    <source>
        <dbReference type="SAM" id="MobiDB-lite"/>
    </source>
</evidence>
<dbReference type="AlphaFoldDB" id="A0AAD9Q9A9"/>
<gene>
    <name evidence="3" type="ORF">P5673_020564</name>
</gene>
<organism evidence="3 4">
    <name type="scientific">Acropora cervicornis</name>
    <name type="common">Staghorn coral</name>
    <dbReference type="NCBI Taxonomy" id="6130"/>
    <lineage>
        <taxon>Eukaryota</taxon>
        <taxon>Metazoa</taxon>
        <taxon>Cnidaria</taxon>
        <taxon>Anthozoa</taxon>
        <taxon>Hexacorallia</taxon>
        <taxon>Scleractinia</taxon>
        <taxon>Astrocoeniina</taxon>
        <taxon>Acroporidae</taxon>
        <taxon>Acropora</taxon>
    </lineage>
</organism>
<comment type="caution">
    <text evidence="3">The sequence shown here is derived from an EMBL/GenBank/DDBJ whole genome shotgun (WGS) entry which is preliminary data.</text>
</comment>
<dbReference type="Proteomes" id="UP001249851">
    <property type="component" value="Unassembled WGS sequence"/>
</dbReference>
<reference evidence="3" key="1">
    <citation type="journal article" date="2023" name="G3 (Bethesda)">
        <title>Whole genome assembly and annotation of the endangered Caribbean coral Acropora cervicornis.</title>
        <authorList>
            <person name="Selwyn J.D."/>
            <person name="Vollmer S.V."/>
        </authorList>
    </citation>
    <scope>NUCLEOTIDE SEQUENCE</scope>
    <source>
        <strain evidence="3">K2</strain>
    </source>
</reference>
<evidence type="ECO:0000256" key="2">
    <source>
        <dbReference type="SAM" id="Phobius"/>
    </source>
</evidence>
<dbReference type="EMBL" id="JARQWQ010000051">
    <property type="protein sequence ID" value="KAK2557093.1"/>
    <property type="molecule type" value="Genomic_DNA"/>
</dbReference>
<keyword evidence="2" id="KW-1133">Transmembrane helix</keyword>
<protein>
    <submittedName>
        <fullName evidence="3">Uncharacterized protein</fullName>
    </submittedName>
</protein>
<keyword evidence="2" id="KW-0812">Transmembrane</keyword>
<name>A0AAD9Q9A9_ACRCE</name>